<dbReference type="EMBL" id="BKCJ011339532">
    <property type="protein sequence ID" value="GFD22736.1"/>
    <property type="molecule type" value="Genomic_DNA"/>
</dbReference>
<comment type="caution">
    <text evidence="1">The sequence shown here is derived from an EMBL/GenBank/DDBJ whole genome shotgun (WGS) entry which is preliminary data.</text>
</comment>
<feature type="non-terminal residue" evidence="1">
    <location>
        <position position="1"/>
    </location>
</feature>
<protein>
    <submittedName>
        <fullName evidence="1">Uncharacterized protein</fullName>
    </submittedName>
</protein>
<evidence type="ECO:0000313" key="1">
    <source>
        <dbReference type="EMBL" id="GFD22736.1"/>
    </source>
</evidence>
<proteinExistence type="predicted"/>
<accession>A0A699UN03</accession>
<reference evidence="1" key="1">
    <citation type="journal article" date="2019" name="Sci. Rep.">
        <title>Draft genome of Tanacetum cinerariifolium, the natural source of mosquito coil.</title>
        <authorList>
            <person name="Yamashiro T."/>
            <person name="Shiraishi A."/>
            <person name="Satake H."/>
            <person name="Nakayama K."/>
        </authorList>
    </citation>
    <scope>NUCLEOTIDE SEQUENCE</scope>
</reference>
<sequence>RTNGACLLLGKVEEGRGNVIEVVEWPGMEERWGKNDSGWIFLLGKVEEGRGESWVDGVGGWKVGSWWENGRRENRF</sequence>
<gene>
    <name evidence="1" type="ORF">Tci_894705</name>
</gene>
<dbReference type="AlphaFoldDB" id="A0A699UN03"/>
<organism evidence="1">
    <name type="scientific">Tanacetum cinerariifolium</name>
    <name type="common">Dalmatian daisy</name>
    <name type="synonym">Chrysanthemum cinerariifolium</name>
    <dbReference type="NCBI Taxonomy" id="118510"/>
    <lineage>
        <taxon>Eukaryota</taxon>
        <taxon>Viridiplantae</taxon>
        <taxon>Streptophyta</taxon>
        <taxon>Embryophyta</taxon>
        <taxon>Tracheophyta</taxon>
        <taxon>Spermatophyta</taxon>
        <taxon>Magnoliopsida</taxon>
        <taxon>eudicotyledons</taxon>
        <taxon>Gunneridae</taxon>
        <taxon>Pentapetalae</taxon>
        <taxon>asterids</taxon>
        <taxon>campanulids</taxon>
        <taxon>Asterales</taxon>
        <taxon>Asteraceae</taxon>
        <taxon>Asteroideae</taxon>
        <taxon>Anthemideae</taxon>
        <taxon>Anthemidinae</taxon>
        <taxon>Tanacetum</taxon>
    </lineage>
</organism>
<name>A0A699UN03_TANCI</name>